<proteinExistence type="predicted"/>
<organism evidence="3 4">
    <name type="scientific">Belliella calami</name>
    <dbReference type="NCBI Taxonomy" id="2923436"/>
    <lineage>
        <taxon>Bacteria</taxon>
        <taxon>Pseudomonadati</taxon>
        <taxon>Bacteroidota</taxon>
        <taxon>Cytophagia</taxon>
        <taxon>Cytophagales</taxon>
        <taxon>Cyclobacteriaceae</taxon>
        <taxon>Belliella</taxon>
    </lineage>
</organism>
<dbReference type="Gene3D" id="3.40.30.10">
    <property type="entry name" value="Glutaredoxin"/>
    <property type="match status" value="1"/>
</dbReference>
<accession>A0ABS9UUV0</accession>
<dbReference type="InterPro" id="IPR013740">
    <property type="entry name" value="Redoxin"/>
</dbReference>
<dbReference type="SUPFAM" id="SSF52833">
    <property type="entry name" value="Thioredoxin-like"/>
    <property type="match status" value="1"/>
</dbReference>
<dbReference type="EMBL" id="JAKZGS010000025">
    <property type="protein sequence ID" value="MCH7400028.1"/>
    <property type="molecule type" value="Genomic_DNA"/>
</dbReference>
<evidence type="ECO:0000313" key="4">
    <source>
        <dbReference type="Proteomes" id="UP001165488"/>
    </source>
</evidence>
<feature type="signal peptide" evidence="1">
    <location>
        <begin position="1"/>
        <end position="22"/>
    </location>
</feature>
<reference evidence="3" key="1">
    <citation type="submission" date="2022-03" db="EMBL/GenBank/DDBJ databases">
        <title>De novo assembled genomes of Belliella spp. (Cyclobacteriaceae) strains.</title>
        <authorList>
            <person name="Szabo A."/>
            <person name="Korponai K."/>
            <person name="Felfoldi T."/>
        </authorList>
    </citation>
    <scope>NUCLEOTIDE SEQUENCE</scope>
    <source>
        <strain evidence="3">DSM 107340</strain>
    </source>
</reference>
<sequence length="171" mass="19239">MKALAGFVLSLFIFLYSNTEKASTNFKEEFNKTLGKSSGIPELAQGEVVVINLWATWCGPCIKEIPEMNEIATEYKDKNVRFIAFSDETENVYETFLKKRENFQFEYELSFGNKAATTILKALDKSEYKGRAIPLHVLIDKNGEVADVFIGASPMNIEKIKSFLEANASAE</sequence>
<dbReference type="PANTHER" id="PTHR42852">
    <property type="entry name" value="THIOL:DISULFIDE INTERCHANGE PROTEIN DSBE"/>
    <property type="match status" value="1"/>
</dbReference>
<dbReference type="RefSeq" id="WP_241276521.1">
    <property type="nucleotide sequence ID" value="NZ_JAKZGS010000025.1"/>
</dbReference>
<keyword evidence="4" id="KW-1185">Reference proteome</keyword>
<comment type="caution">
    <text evidence="3">The sequence shown here is derived from an EMBL/GenBank/DDBJ whole genome shotgun (WGS) entry which is preliminary data.</text>
</comment>
<feature type="domain" description="Thioredoxin" evidence="2">
    <location>
        <begin position="3"/>
        <end position="169"/>
    </location>
</feature>
<protein>
    <submittedName>
        <fullName evidence="3">TlpA family protein disulfide reductase</fullName>
    </submittedName>
</protein>
<dbReference type="InterPro" id="IPR036249">
    <property type="entry name" value="Thioredoxin-like_sf"/>
</dbReference>
<evidence type="ECO:0000313" key="3">
    <source>
        <dbReference type="EMBL" id="MCH7400028.1"/>
    </source>
</evidence>
<dbReference type="InterPro" id="IPR013766">
    <property type="entry name" value="Thioredoxin_domain"/>
</dbReference>
<keyword evidence="1" id="KW-0732">Signal</keyword>
<dbReference type="PANTHER" id="PTHR42852:SF17">
    <property type="entry name" value="THIOREDOXIN-LIKE PROTEIN HI_1115"/>
    <property type="match status" value="1"/>
</dbReference>
<evidence type="ECO:0000256" key="1">
    <source>
        <dbReference type="SAM" id="SignalP"/>
    </source>
</evidence>
<dbReference type="InterPro" id="IPR050553">
    <property type="entry name" value="Thioredoxin_ResA/DsbE_sf"/>
</dbReference>
<dbReference type="Proteomes" id="UP001165488">
    <property type="component" value="Unassembled WGS sequence"/>
</dbReference>
<gene>
    <name evidence="3" type="ORF">MM236_18685</name>
</gene>
<feature type="chain" id="PRO_5046624718" evidence="1">
    <location>
        <begin position="23"/>
        <end position="171"/>
    </location>
</feature>
<dbReference type="Pfam" id="PF08534">
    <property type="entry name" value="Redoxin"/>
    <property type="match status" value="1"/>
</dbReference>
<dbReference type="PROSITE" id="PS51352">
    <property type="entry name" value="THIOREDOXIN_2"/>
    <property type="match status" value="1"/>
</dbReference>
<evidence type="ECO:0000259" key="2">
    <source>
        <dbReference type="PROSITE" id="PS51352"/>
    </source>
</evidence>
<dbReference type="CDD" id="cd02966">
    <property type="entry name" value="TlpA_like_family"/>
    <property type="match status" value="1"/>
</dbReference>
<name>A0ABS9UUV0_9BACT</name>